<accession>A0A383CYF7</accession>
<reference evidence="1" key="1">
    <citation type="submission" date="2018-05" db="EMBL/GenBank/DDBJ databases">
        <authorList>
            <person name="Lanie J.A."/>
            <person name="Ng W.-L."/>
            <person name="Kazmierczak K.M."/>
            <person name="Andrzejewski T.M."/>
            <person name="Davidsen T.M."/>
            <person name="Wayne K.J."/>
            <person name="Tettelin H."/>
            <person name="Glass J.I."/>
            <person name="Rusch D."/>
            <person name="Podicherti R."/>
            <person name="Tsui H.-C.T."/>
            <person name="Winkler M.E."/>
        </authorList>
    </citation>
    <scope>NUCLEOTIDE SEQUENCE</scope>
</reference>
<gene>
    <name evidence="1" type="ORF">METZ01_LOCUS489839</name>
</gene>
<dbReference type="EMBL" id="UINC01212589">
    <property type="protein sequence ID" value="SVE36985.1"/>
    <property type="molecule type" value="Genomic_DNA"/>
</dbReference>
<dbReference type="SUPFAM" id="SSF53335">
    <property type="entry name" value="S-adenosyl-L-methionine-dependent methyltransferases"/>
    <property type="match status" value="1"/>
</dbReference>
<dbReference type="Gene3D" id="3.40.50.150">
    <property type="entry name" value="Vaccinia Virus protein VP39"/>
    <property type="match status" value="1"/>
</dbReference>
<protein>
    <recommendedName>
        <fullName evidence="2">Methyltransferase type 11 domain-containing protein</fullName>
    </recommendedName>
</protein>
<evidence type="ECO:0000313" key="1">
    <source>
        <dbReference type="EMBL" id="SVE36985.1"/>
    </source>
</evidence>
<organism evidence="1">
    <name type="scientific">marine metagenome</name>
    <dbReference type="NCBI Taxonomy" id="408172"/>
    <lineage>
        <taxon>unclassified sequences</taxon>
        <taxon>metagenomes</taxon>
        <taxon>ecological metagenomes</taxon>
    </lineage>
</organism>
<proteinExistence type="predicted"/>
<dbReference type="AlphaFoldDB" id="A0A383CYF7"/>
<dbReference type="InterPro" id="IPR029063">
    <property type="entry name" value="SAM-dependent_MTases_sf"/>
</dbReference>
<sequence>MLASSKYGKHYTALMIHKLAELVPINSILDVGVGEGTYFNILSPYLENIKWSGIEVWKPYILKYNLGSKYQILINQDVRKINFAEGPSYDLTLFGDVIEHMTKQ</sequence>
<feature type="non-terminal residue" evidence="1">
    <location>
        <position position="104"/>
    </location>
</feature>
<name>A0A383CYF7_9ZZZZ</name>
<evidence type="ECO:0008006" key="2">
    <source>
        <dbReference type="Google" id="ProtNLM"/>
    </source>
</evidence>